<gene>
    <name evidence="2" type="ORF">FLP_08640</name>
</gene>
<evidence type="ECO:0000313" key="2">
    <source>
        <dbReference type="EMBL" id="OCB75991.1"/>
    </source>
</evidence>
<dbReference type="RefSeq" id="WP_065449117.1">
    <property type="nucleotide sequence ID" value="NZ_LVEN01000012.1"/>
</dbReference>
<comment type="caution">
    <text evidence="2">The sequence shown here is derived from an EMBL/GenBank/DDBJ whole genome shotgun (WGS) entry which is preliminary data.</text>
</comment>
<dbReference type="InterPro" id="IPR013766">
    <property type="entry name" value="Thioredoxin_domain"/>
</dbReference>
<dbReference type="InterPro" id="IPR036249">
    <property type="entry name" value="Thioredoxin-like_sf"/>
</dbReference>
<evidence type="ECO:0000313" key="3">
    <source>
        <dbReference type="Proteomes" id="UP000093343"/>
    </source>
</evidence>
<dbReference type="SUPFAM" id="SSF52833">
    <property type="entry name" value="Thioredoxin-like"/>
    <property type="match status" value="1"/>
</dbReference>
<accession>A0ABX2XL05</accession>
<dbReference type="Pfam" id="PF00578">
    <property type="entry name" value="AhpC-TSA"/>
    <property type="match status" value="1"/>
</dbReference>
<dbReference type="InterPro" id="IPR000866">
    <property type="entry name" value="AhpC/TSA"/>
</dbReference>
<protein>
    <recommendedName>
        <fullName evidence="1">Thioredoxin domain-containing protein</fullName>
    </recommendedName>
</protein>
<dbReference type="Proteomes" id="UP000093343">
    <property type="component" value="Unassembled WGS sequence"/>
</dbReference>
<feature type="domain" description="Thioredoxin" evidence="1">
    <location>
        <begin position="304"/>
        <end position="436"/>
    </location>
</feature>
<dbReference type="PROSITE" id="PS51352">
    <property type="entry name" value="THIOREDOXIN_2"/>
    <property type="match status" value="1"/>
</dbReference>
<dbReference type="EMBL" id="LVEN01000012">
    <property type="protein sequence ID" value="OCB75991.1"/>
    <property type="molecule type" value="Genomic_DNA"/>
</dbReference>
<evidence type="ECO:0000259" key="1">
    <source>
        <dbReference type="PROSITE" id="PS51352"/>
    </source>
</evidence>
<name>A0ABX2XL05_9FLAO</name>
<reference evidence="3" key="1">
    <citation type="submission" date="2016-03" db="EMBL/GenBank/DDBJ databases">
        <title>Draft genome sequence of Paenibacillus glacialis DSM 22343.</title>
        <authorList>
            <person name="Shin S.-K."/>
            <person name="Yi H."/>
        </authorList>
    </citation>
    <scope>NUCLEOTIDE SEQUENCE [LARGE SCALE GENOMIC DNA]</scope>
    <source>
        <strain evidence="3">CCUG 60099</strain>
    </source>
</reference>
<keyword evidence="3" id="KW-1185">Reference proteome</keyword>
<dbReference type="Gene3D" id="3.40.30.10">
    <property type="entry name" value="Glutaredoxin"/>
    <property type="match status" value="1"/>
</dbReference>
<proteinExistence type="predicted"/>
<sequence length="436" mass="48988">MKNIFIVLISICLISSIEAQTIHLSLPHFGGKDYTYAITKGDKKDTIIAKGKLDSKGKTVLKLPLSQKGYVGMSSFQLKEGGGIDIIINNENFTISCNEAQPTLDNIKFVGSQENEFLIKQYQEQQQLLEKASVINAALQLYAKEESLYPGLETEYGKLKQRFKAVQLDTEQSKLYASRFIEINNFLMGIGSSLDQNETEKSQQYRDFFRNKVNMEWLYTSNLWSPVISSWFTMHNNVVKNDNLLVEDAKAILERIPSKPVYTSFADKLVVMLSKAGKDELVSSIGTYIGTSGKIENPGHNLLAAMGGPQTGMKAPELIWKEGNYSFDKKQKTLLVFYETGCNNCDNEINLLIGNYQELQKKGYEIVTAASDVDPAEYQKNADRFPWKKKFSDFRGQAGYNFISFGVIGTPTIFVIDENGIITGRYAHLADAHILN</sequence>
<organism evidence="2 3">
    <name type="scientific">Flavobacterium piscis</name>
    <dbReference type="NCBI Taxonomy" id="1114874"/>
    <lineage>
        <taxon>Bacteria</taxon>
        <taxon>Pseudomonadati</taxon>
        <taxon>Bacteroidota</taxon>
        <taxon>Flavobacteriia</taxon>
        <taxon>Flavobacteriales</taxon>
        <taxon>Flavobacteriaceae</taxon>
        <taxon>Flavobacterium</taxon>
    </lineage>
</organism>